<dbReference type="GO" id="GO:0046872">
    <property type="term" value="F:metal ion binding"/>
    <property type="evidence" value="ECO:0007669"/>
    <property type="project" value="UniProtKB-KW"/>
</dbReference>
<gene>
    <name evidence="27" type="primary">nasB</name>
    <name evidence="27" type="ORF">CUTER_01695</name>
</gene>
<dbReference type="FunFam" id="3.30.413.10:FF:000007">
    <property type="entry name" value="Nitrite reductase [NAD(P)H] large subunit"/>
    <property type="match status" value="1"/>
</dbReference>
<dbReference type="PRINTS" id="PR00397">
    <property type="entry name" value="SIROHAEM"/>
</dbReference>
<dbReference type="Pfam" id="PF07992">
    <property type="entry name" value="Pyr_redox_2"/>
    <property type="match status" value="1"/>
</dbReference>
<evidence type="ECO:0000256" key="1">
    <source>
        <dbReference type="ARBA" id="ARBA00001974"/>
    </source>
</evidence>
<evidence type="ECO:0000256" key="16">
    <source>
        <dbReference type="ARBA" id="ARBA00023063"/>
    </source>
</evidence>
<dbReference type="InterPro" id="IPR041854">
    <property type="entry name" value="BFD-like_2Fe2S-bd_dom_sf"/>
</dbReference>
<keyword evidence="28" id="KW-1185">Reference proteome</keyword>
<evidence type="ECO:0000256" key="18">
    <source>
        <dbReference type="ARBA" id="ARBA00049518"/>
    </source>
</evidence>
<keyword evidence="15 20" id="KW-0411">Iron-sulfur</keyword>
<dbReference type="GO" id="GO:0020037">
    <property type="term" value="F:heme binding"/>
    <property type="evidence" value="ECO:0007669"/>
    <property type="project" value="InterPro"/>
</dbReference>
<dbReference type="NCBIfam" id="NF011565">
    <property type="entry name" value="PRK14989.1"/>
    <property type="match status" value="1"/>
</dbReference>
<dbReference type="InterPro" id="IPR005117">
    <property type="entry name" value="NiRdtase/SiRdtase_haem-b_fer"/>
</dbReference>
<sequence length="848" mass="90818">MTRHSTEVRTADVVVIGFGMVGHRFAELYAAAKPEDSIVIIGREDDPAYDRVHLSSYVGAWDRSALYLGQLPDNVTWIKGRADSVKPEVKEVVLRDGRVVKYDELVFATGSRPFIPRLPGNDKPQVHQYRTLDDLDGLRAAVEGVVGTHGECTAVVIGGGLLGLEAANALQHLGAKTHVVEMAPRLMPLQVDDAGGELLHDAIRELGVEVHVGAASREIVDDPARAGGVILDLGDKGAINCDLVVFSAGIRPRDSLGPDAGLELGPRGGFATDRQCRTSIDHISAIGECAAVDGNTYGLVAPGNTMAEIVAMRLAGTPRPDFEDPDMSTKLKLMGVDVASFGDAFNADEGRKELHIQDPVSGVYKKLILDASGKRLLGGILVGEASSYSMLRPMVGAELPGDPVSLIAPESGAGTSAIGVDALPDGAQICSCNNVSKGQVRDAIGQGCHSVETLMAATRAGTSCGSCVPLLKGILEGEGIEQSKAVCPHFSQSRAELFEIAQATGIADFGEFIDRFGRGGGCEVCKPTLASIFASLRSSDHVLDGERAGLQDTNDRMLGNMQKNGTYSVIPRMPAGNVTAEQLIEIGRIANDYGLYTKITGAQRLALFGARTEDLPHIWRRLIDVGMESGQAYGKSLRAVKSCVGTDWCRYGQQDSVAMAVRLEMRYRGMRSPHKFKMGVSGCARECAEARGKDIGVIATEKGWNLYVGGNGGATPRHAELLAGDLDDDTLIRYIDRYVGFYIRTADRLQRTAAWQTSFDGGLDHIRDVVVDDSLGIAADLERFMADHVEHYTDEWAATLADPDKVARFVSFINAPDTPDPTVQFEEHPQGGRKVPLMTPTVSTQPGN</sequence>
<dbReference type="Pfam" id="PF01077">
    <property type="entry name" value="NIR_SIR"/>
    <property type="match status" value="1"/>
</dbReference>
<evidence type="ECO:0000256" key="3">
    <source>
        <dbReference type="ARBA" id="ARBA00005096"/>
    </source>
</evidence>
<dbReference type="InterPro" id="IPR036136">
    <property type="entry name" value="Nit/Sulf_reduc_fer-like_dom_sf"/>
</dbReference>
<dbReference type="SUPFAM" id="SSF56014">
    <property type="entry name" value="Nitrite and sulphite reductase 4Fe-4S domain-like"/>
    <property type="match status" value="1"/>
</dbReference>
<dbReference type="InterPro" id="IPR007419">
    <property type="entry name" value="BFD-like_2Fe2S-bd_dom"/>
</dbReference>
<dbReference type="EC" id="1.8.7.1" evidence="5"/>
<evidence type="ECO:0000259" key="22">
    <source>
        <dbReference type="Pfam" id="PF01077"/>
    </source>
</evidence>
<dbReference type="Pfam" id="PF04324">
    <property type="entry name" value="Fer2_BFD"/>
    <property type="match status" value="1"/>
</dbReference>
<dbReference type="PRINTS" id="PR00368">
    <property type="entry name" value="FADPNR"/>
</dbReference>
<dbReference type="Proteomes" id="UP000035548">
    <property type="component" value="Chromosome"/>
</dbReference>
<evidence type="ECO:0000256" key="12">
    <source>
        <dbReference type="ARBA" id="ARBA00022827"/>
    </source>
</evidence>
<feature type="domain" description="FAD/NAD(P)-binding" evidence="25">
    <location>
        <begin position="12"/>
        <end position="294"/>
    </location>
</feature>
<dbReference type="PRINTS" id="PR00411">
    <property type="entry name" value="PNDRDTASEI"/>
</dbReference>
<dbReference type="GO" id="GO:0050661">
    <property type="term" value="F:NADP binding"/>
    <property type="evidence" value="ECO:0007669"/>
    <property type="project" value="UniProtKB-UniRule"/>
</dbReference>
<evidence type="ECO:0000256" key="4">
    <source>
        <dbReference type="ARBA" id="ARBA00010429"/>
    </source>
</evidence>
<dbReference type="GO" id="GO:0051537">
    <property type="term" value="F:2 iron, 2 sulfur cluster binding"/>
    <property type="evidence" value="ECO:0007669"/>
    <property type="project" value="UniProtKB-KW"/>
</dbReference>
<keyword evidence="14 20" id="KW-0408">Iron</keyword>
<dbReference type="InterPro" id="IPR045854">
    <property type="entry name" value="NO2/SO3_Rdtase_4Fe4S_sf"/>
</dbReference>
<dbReference type="InterPro" id="IPR006067">
    <property type="entry name" value="NO2/SO3_Rdtase_4Fe4S_dom"/>
</dbReference>
<comment type="function">
    <text evidence="2">Catalyzes the reduction of sulfite to sulfide, a step in the biosynthesis of sulfur-containing amino acids and cofactors.</text>
</comment>
<feature type="binding site" evidence="20">
    <location>
        <position position="649"/>
    </location>
    <ligand>
        <name>[4Fe-4S] cluster</name>
        <dbReference type="ChEBI" id="CHEBI:49883"/>
    </ligand>
</feature>
<dbReference type="NCBIfam" id="TIGR02374">
    <property type="entry name" value="nitri_red_nirB"/>
    <property type="match status" value="1"/>
</dbReference>
<dbReference type="Pfam" id="PF18267">
    <property type="entry name" value="Rubredoxin_C"/>
    <property type="match status" value="1"/>
</dbReference>
<evidence type="ECO:0000256" key="13">
    <source>
        <dbReference type="ARBA" id="ARBA00023002"/>
    </source>
</evidence>
<protein>
    <recommendedName>
        <fullName evidence="5">assimilatory sulfite reductase (ferredoxin)</fullName>
        <ecNumber evidence="5">1.8.7.1</ecNumber>
    </recommendedName>
</protein>
<reference evidence="28" key="2">
    <citation type="submission" date="2015-05" db="EMBL/GenBank/DDBJ databases">
        <title>Complete genome sequence of Corynebacterium uterequi DSM 45634, isolated from the uterus of a maiden mare.</title>
        <authorList>
            <person name="Ruckert C."/>
            <person name="Albersmeier A."/>
            <person name="Winkler A."/>
            <person name="Tauch A."/>
        </authorList>
    </citation>
    <scope>NUCLEOTIDE SEQUENCE [LARGE SCALE GENOMIC DNA]</scope>
    <source>
        <strain evidence="28">DSM 45634</strain>
    </source>
</reference>
<dbReference type="Pfam" id="PF03460">
    <property type="entry name" value="NIR_SIR_ferr"/>
    <property type="match status" value="1"/>
</dbReference>
<evidence type="ECO:0000259" key="25">
    <source>
        <dbReference type="Pfam" id="PF07992"/>
    </source>
</evidence>
<dbReference type="GO" id="GO:0042128">
    <property type="term" value="P:nitrate assimilation"/>
    <property type="evidence" value="ECO:0007669"/>
    <property type="project" value="UniProtKB-UniRule"/>
</dbReference>
<name>A0A0G3HCD7_9CORY</name>
<feature type="binding site" description="axial binding residue" evidence="20">
    <location>
        <position position="687"/>
    </location>
    <ligand>
        <name>siroheme</name>
        <dbReference type="ChEBI" id="CHEBI:60052"/>
    </ligand>
    <ligandPart>
        <name>Fe</name>
        <dbReference type="ChEBI" id="CHEBI:18248"/>
    </ligandPart>
</feature>
<evidence type="ECO:0000256" key="7">
    <source>
        <dbReference type="ARBA" id="ARBA00022617"/>
    </source>
</evidence>
<keyword evidence="13 27" id="KW-0560">Oxidoreductase</keyword>
<dbReference type="InterPro" id="IPR006066">
    <property type="entry name" value="NO2/SO3_Rdtase_FeS/sirohaem_BS"/>
</dbReference>
<evidence type="ECO:0000259" key="26">
    <source>
        <dbReference type="Pfam" id="PF18267"/>
    </source>
</evidence>
<dbReference type="AlphaFoldDB" id="A0A0G3HCD7"/>
<evidence type="ECO:0000256" key="19">
    <source>
        <dbReference type="PIRNR" id="PIRNR037149"/>
    </source>
</evidence>
<organism evidence="27 28">
    <name type="scientific">Corynebacterium uterequi</name>
    <dbReference type="NCBI Taxonomy" id="1072256"/>
    <lineage>
        <taxon>Bacteria</taxon>
        <taxon>Bacillati</taxon>
        <taxon>Actinomycetota</taxon>
        <taxon>Actinomycetes</taxon>
        <taxon>Mycobacteriales</taxon>
        <taxon>Corynebacteriaceae</taxon>
        <taxon>Corynebacterium</taxon>
    </lineage>
</organism>
<comment type="pathway">
    <text evidence="3">Nitrogen metabolism; nitrate reduction (assimilation).</text>
</comment>
<accession>A0A0G3HCD7</accession>
<comment type="cofactor">
    <cofactor evidence="20">
        <name>siroheme</name>
        <dbReference type="ChEBI" id="CHEBI:60052"/>
    </cofactor>
    <text evidence="20">Binds 1 siroheme per subunit.</text>
</comment>
<dbReference type="InterPro" id="IPR012744">
    <property type="entry name" value="Nitri_red_NirB"/>
</dbReference>
<comment type="cofactor">
    <cofactor evidence="20">
        <name>[4Fe-4S] cluster</name>
        <dbReference type="ChEBI" id="CHEBI:49883"/>
    </cofactor>
    <text evidence="20">Binds 1 [4Fe-4S] cluster per subunit.</text>
</comment>
<comment type="cofactor">
    <cofactor evidence="1 19">
        <name>FAD</name>
        <dbReference type="ChEBI" id="CHEBI:57692"/>
    </cofactor>
</comment>
<evidence type="ECO:0000256" key="5">
    <source>
        <dbReference type="ARBA" id="ARBA00012353"/>
    </source>
</evidence>
<dbReference type="InterPro" id="IPR041575">
    <property type="entry name" value="Rubredoxin_C"/>
</dbReference>
<evidence type="ECO:0000256" key="6">
    <source>
        <dbReference type="ARBA" id="ARBA00022485"/>
    </source>
</evidence>
<dbReference type="GO" id="GO:0098809">
    <property type="term" value="F:nitrite reductase activity"/>
    <property type="evidence" value="ECO:0007669"/>
    <property type="project" value="InterPro"/>
</dbReference>
<dbReference type="SUPFAM" id="SSF51905">
    <property type="entry name" value="FAD/NAD(P)-binding domain"/>
    <property type="match status" value="2"/>
</dbReference>
<dbReference type="InterPro" id="IPR016156">
    <property type="entry name" value="FAD/NAD-linked_Rdtase_dimer_sf"/>
</dbReference>
<evidence type="ECO:0000256" key="9">
    <source>
        <dbReference type="ARBA" id="ARBA00022714"/>
    </source>
</evidence>
<dbReference type="InterPro" id="IPR052034">
    <property type="entry name" value="NasD-like"/>
</dbReference>
<keyword evidence="7 20" id="KW-0349">Heme</keyword>
<evidence type="ECO:0000259" key="23">
    <source>
        <dbReference type="Pfam" id="PF03460"/>
    </source>
</evidence>
<feature type="domain" description="BFD-like [2Fe-2S]-binding" evidence="24">
    <location>
        <begin position="429"/>
        <end position="476"/>
    </location>
</feature>
<keyword evidence="8 19" id="KW-0285">Flavoprotein</keyword>
<evidence type="ECO:0000256" key="14">
    <source>
        <dbReference type="ARBA" id="ARBA00023004"/>
    </source>
</evidence>
<dbReference type="PATRIC" id="fig|1072256.5.peg.328"/>
<feature type="domain" description="Nitrite/sulphite reductase 4Fe-4S" evidence="22">
    <location>
        <begin position="634"/>
        <end position="756"/>
    </location>
</feature>
<dbReference type="GO" id="GO:0051539">
    <property type="term" value="F:4 iron, 4 sulfur cluster binding"/>
    <property type="evidence" value="ECO:0007669"/>
    <property type="project" value="UniProtKB-KW"/>
</dbReference>
<evidence type="ECO:0000313" key="28">
    <source>
        <dbReference type="Proteomes" id="UP000035548"/>
    </source>
</evidence>
<dbReference type="STRING" id="1072256.CUTER_01695"/>
<dbReference type="Gene3D" id="3.30.413.10">
    <property type="entry name" value="Sulfite Reductase Hemoprotein, domain 1"/>
    <property type="match status" value="1"/>
</dbReference>
<dbReference type="PANTHER" id="PTHR43809:SF1">
    <property type="entry name" value="NITRITE REDUCTASE (NADH) LARGE SUBUNIT"/>
    <property type="match status" value="1"/>
</dbReference>
<evidence type="ECO:0000256" key="15">
    <source>
        <dbReference type="ARBA" id="ARBA00023014"/>
    </source>
</evidence>
<feature type="domain" description="Nitrite/Sulfite reductase ferredoxin-like" evidence="23">
    <location>
        <begin position="562"/>
        <end position="623"/>
    </location>
</feature>
<comment type="cofactor">
    <cofactor evidence="17">
        <name>[2Fe-2S] cluster</name>
        <dbReference type="ChEBI" id="CHEBI:190135"/>
    </cofactor>
</comment>
<evidence type="ECO:0000256" key="21">
    <source>
        <dbReference type="SAM" id="MobiDB-lite"/>
    </source>
</evidence>
<dbReference type="OrthoDB" id="9768666at2"/>
<evidence type="ECO:0000256" key="2">
    <source>
        <dbReference type="ARBA" id="ARBA00003247"/>
    </source>
</evidence>
<dbReference type="UniPathway" id="UPA00653"/>
<keyword evidence="10 20" id="KW-0479">Metal-binding</keyword>
<evidence type="ECO:0000256" key="10">
    <source>
        <dbReference type="ARBA" id="ARBA00022723"/>
    </source>
</evidence>
<feature type="binding site" evidence="20">
    <location>
        <position position="683"/>
    </location>
    <ligand>
        <name>[4Fe-4S] cluster</name>
        <dbReference type="ChEBI" id="CHEBI:49883"/>
    </ligand>
</feature>
<dbReference type="InterPro" id="IPR017121">
    <property type="entry name" value="Nitrite_Rdtase_lsu"/>
</dbReference>
<feature type="binding site" evidence="20">
    <location>
        <position position="643"/>
    </location>
    <ligand>
        <name>[4Fe-4S] cluster</name>
        <dbReference type="ChEBI" id="CHEBI:49883"/>
    </ligand>
</feature>
<dbReference type="Gene3D" id="1.10.10.1100">
    <property type="entry name" value="BFD-like [2Fe-2S]-binding domain"/>
    <property type="match status" value="1"/>
</dbReference>
<dbReference type="GO" id="GO:0015980">
    <property type="term" value="P:energy derivation by oxidation of organic compounds"/>
    <property type="evidence" value="ECO:0007669"/>
    <property type="project" value="UniProtKB-ARBA"/>
</dbReference>
<proteinExistence type="inferred from homology"/>
<evidence type="ECO:0000256" key="8">
    <source>
        <dbReference type="ARBA" id="ARBA00022630"/>
    </source>
</evidence>
<dbReference type="PROSITE" id="PS00365">
    <property type="entry name" value="NIR_SIR"/>
    <property type="match status" value="1"/>
</dbReference>
<dbReference type="SUPFAM" id="SSF55124">
    <property type="entry name" value="Nitrite/Sulfite reductase N-terminal domain-like"/>
    <property type="match status" value="1"/>
</dbReference>
<evidence type="ECO:0000256" key="20">
    <source>
        <dbReference type="PIRSR" id="PIRSR037149-1"/>
    </source>
</evidence>
<dbReference type="PANTHER" id="PTHR43809">
    <property type="entry name" value="NITRITE REDUCTASE (NADH) LARGE SUBUNIT"/>
    <property type="match status" value="1"/>
</dbReference>
<dbReference type="KEGG" id="cut:CUTER_01695"/>
<keyword evidence="12 19" id="KW-0274">FAD</keyword>
<comment type="catalytic activity">
    <reaction evidence="18">
        <text>hydrogen sulfide + 6 oxidized [2Fe-2S]-[ferredoxin] + 3 H2O = sulfite + 6 reduced [2Fe-2S]-[ferredoxin] + 7 H(+)</text>
        <dbReference type="Rhea" id="RHEA:23132"/>
        <dbReference type="Rhea" id="RHEA-COMP:10000"/>
        <dbReference type="Rhea" id="RHEA-COMP:10001"/>
        <dbReference type="ChEBI" id="CHEBI:15377"/>
        <dbReference type="ChEBI" id="CHEBI:15378"/>
        <dbReference type="ChEBI" id="CHEBI:17359"/>
        <dbReference type="ChEBI" id="CHEBI:29919"/>
        <dbReference type="ChEBI" id="CHEBI:33737"/>
        <dbReference type="ChEBI" id="CHEBI:33738"/>
        <dbReference type="EC" id="1.8.7.1"/>
    </reaction>
</comment>
<dbReference type="Gene3D" id="3.30.390.30">
    <property type="match status" value="1"/>
</dbReference>
<dbReference type="PIRSF" id="PIRSF037149">
    <property type="entry name" value="NirB"/>
    <property type="match status" value="1"/>
</dbReference>
<keyword evidence="16 19" id="KW-0534">Nitrate assimilation</keyword>
<evidence type="ECO:0000259" key="24">
    <source>
        <dbReference type="Pfam" id="PF04324"/>
    </source>
</evidence>
<evidence type="ECO:0000313" key="27">
    <source>
        <dbReference type="EMBL" id="AKK10355.1"/>
    </source>
</evidence>
<dbReference type="InterPro" id="IPR036188">
    <property type="entry name" value="FAD/NAD-bd_sf"/>
</dbReference>
<dbReference type="GO" id="GO:0050660">
    <property type="term" value="F:flavin adenine dinucleotide binding"/>
    <property type="evidence" value="ECO:0007669"/>
    <property type="project" value="UniProtKB-UniRule"/>
</dbReference>
<keyword evidence="11" id="KW-0883">Thioether bond</keyword>
<dbReference type="EMBL" id="CP011546">
    <property type="protein sequence ID" value="AKK10355.1"/>
    <property type="molecule type" value="Genomic_DNA"/>
</dbReference>
<dbReference type="InterPro" id="IPR023753">
    <property type="entry name" value="FAD/NAD-binding_dom"/>
</dbReference>
<dbReference type="GO" id="GO:0050311">
    <property type="term" value="F:sulfite reductase (ferredoxin) activity"/>
    <property type="evidence" value="ECO:0007669"/>
    <property type="project" value="UniProtKB-EC"/>
</dbReference>
<evidence type="ECO:0000256" key="11">
    <source>
        <dbReference type="ARBA" id="ARBA00022784"/>
    </source>
</evidence>
<dbReference type="Gene3D" id="3.50.50.60">
    <property type="entry name" value="FAD/NAD(P)-binding domain"/>
    <property type="match status" value="2"/>
</dbReference>
<dbReference type="FunFam" id="1.10.10.1100:FF:000002">
    <property type="entry name" value="Nitrite reductase large subunit"/>
    <property type="match status" value="1"/>
</dbReference>
<feature type="region of interest" description="Disordered" evidence="21">
    <location>
        <begin position="819"/>
        <end position="848"/>
    </location>
</feature>
<feature type="domain" description="NADH-rubredoxin oxidoreductase C-terminal" evidence="26">
    <location>
        <begin position="328"/>
        <end position="392"/>
    </location>
</feature>
<keyword evidence="6 20" id="KW-0004">4Fe-4S</keyword>
<feature type="binding site" evidence="20">
    <location>
        <position position="687"/>
    </location>
    <ligand>
        <name>[4Fe-4S] cluster</name>
        <dbReference type="ChEBI" id="CHEBI:49883"/>
    </ligand>
</feature>
<keyword evidence="9" id="KW-0001">2Fe-2S</keyword>
<reference evidence="27 28" key="1">
    <citation type="journal article" date="2015" name="Genome Announc.">
        <title>Virulence Factor Genes Detected in the Complete Genome Sequence of Corynebacterium uterequi DSM 45634, Isolated from the Uterus of a Maiden Mare.</title>
        <authorList>
            <person name="Ruckert C."/>
            <person name="Kriete M."/>
            <person name="Jaenicke S."/>
            <person name="Winkler A."/>
            <person name="Tauch A."/>
        </authorList>
    </citation>
    <scope>NUCLEOTIDE SEQUENCE [LARGE SCALE GENOMIC DNA]</scope>
    <source>
        <strain evidence="27 28">DSM 45634</strain>
    </source>
</reference>
<dbReference type="RefSeq" id="WP_047258964.1">
    <property type="nucleotide sequence ID" value="NZ_CP011546.1"/>
</dbReference>
<evidence type="ECO:0000256" key="17">
    <source>
        <dbReference type="ARBA" id="ARBA00034078"/>
    </source>
</evidence>
<comment type="similarity">
    <text evidence="4">Belongs to the nitrite and sulfite reductase 4Fe-4S domain family.</text>
</comment>